<dbReference type="AlphaFoldDB" id="A0A2A3YVD7"/>
<keyword evidence="1" id="KW-0812">Transmembrane</keyword>
<dbReference type="Proteomes" id="UP000218620">
    <property type="component" value="Unassembled WGS sequence"/>
</dbReference>
<evidence type="ECO:0000256" key="1">
    <source>
        <dbReference type="SAM" id="Phobius"/>
    </source>
</evidence>
<protein>
    <submittedName>
        <fullName evidence="2">Uncharacterized protein</fullName>
    </submittedName>
</protein>
<keyword evidence="1" id="KW-0472">Membrane</keyword>
<sequence length="64" mass="7138">MEIIRIITPIPTVHPIVRINIQVDMRSSLRRARLASLEPFSIFAMLMILSGLILVPIEARGSLG</sequence>
<organism evidence="2 4">
    <name type="scientific">Brevibacterium aurantiacum</name>
    <dbReference type="NCBI Taxonomy" id="273384"/>
    <lineage>
        <taxon>Bacteria</taxon>
        <taxon>Bacillati</taxon>
        <taxon>Actinomycetota</taxon>
        <taxon>Actinomycetes</taxon>
        <taxon>Micrococcales</taxon>
        <taxon>Brevibacteriaceae</taxon>
        <taxon>Brevibacterium</taxon>
    </lineage>
</organism>
<evidence type="ECO:0000313" key="3">
    <source>
        <dbReference type="EMBL" id="TGD36298.1"/>
    </source>
</evidence>
<evidence type="ECO:0000313" key="2">
    <source>
        <dbReference type="EMBL" id="PCC43145.1"/>
    </source>
</evidence>
<dbReference type="EMBL" id="RHFF01000047">
    <property type="protein sequence ID" value="TGD36298.1"/>
    <property type="molecule type" value="Genomic_DNA"/>
</dbReference>
<reference evidence="3 5" key="2">
    <citation type="submission" date="2018-10" db="EMBL/GenBank/DDBJ databases">
        <title>Brevibacterium genomes from Austrain hard cheese rinds.</title>
        <authorList>
            <person name="Anast J.M."/>
            <person name="Dzieciol M."/>
            <person name="Schultz D.L."/>
            <person name="Mann E."/>
            <person name="Wagner M."/>
            <person name="Schmitz-Esser S."/>
        </authorList>
    </citation>
    <scope>NUCLEOTIDE SEQUENCE [LARGE SCALE GENOMIC DNA]</scope>
    <source>
        <strain evidence="3 5">L261</strain>
    </source>
</reference>
<gene>
    <name evidence="2" type="ORF">CIK65_08750</name>
    <name evidence="3" type="ORF">EB834_20245</name>
</gene>
<evidence type="ECO:0000313" key="4">
    <source>
        <dbReference type="Proteomes" id="UP000218620"/>
    </source>
</evidence>
<keyword evidence="1" id="KW-1133">Transmembrane helix</keyword>
<evidence type="ECO:0000313" key="5">
    <source>
        <dbReference type="Proteomes" id="UP000297736"/>
    </source>
</evidence>
<name>A0A2A3YVD7_BREAU</name>
<comment type="caution">
    <text evidence="2">The sequence shown here is derived from an EMBL/GenBank/DDBJ whole genome shotgun (WGS) entry which is preliminary data.</text>
</comment>
<dbReference type="Proteomes" id="UP000297736">
    <property type="component" value="Unassembled WGS sequence"/>
</dbReference>
<reference evidence="2 4" key="1">
    <citation type="journal article" date="2017" name="Elife">
        <title>Extensive horizontal gene transfer in cheese-associated bacteria.</title>
        <authorList>
            <person name="Bonham K.S."/>
            <person name="Wolfe B.E."/>
            <person name="Dutton R.J."/>
        </authorList>
    </citation>
    <scope>NUCLEOTIDE SEQUENCE [LARGE SCALE GENOMIC DNA]</scope>
    <source>
        <strain evidence="2 4">962_8</strain>
    </source>
</reference>
<dbReference type="EMBL" id="NRGQ01000008">
    <property type="protein sequence ID" value="PCC43145.1"/>
    <property type="molecule type" value="Genomic_DNA"/>
</dbReference>
<feature type="transmembrane region" description="Helical" evidence="1">
    <location>
        <begin position="34"/>
        <end position="57"/>
    </location>
</feature>
<proteinExistence type="predicted"/>
<accession>A0A2A3YVD7</accession>